<dbReference type="PANTHER" id="PTHR30514:SF1">
    <property type="entry name" value="HTH-TYPE TRANSCRIPTIONAL REGULATOR HEXR-RELATED"/>
    <property type="match status" value="1"/>
</dbReference>
<feature type="domain" description="SIS" evidence="5">
    <location>
        <begin position="118"/>
        <end position="258"/>
    </location>
</feature>
<keyword evidence="1" id="KW-0805">Transcription regulation</keyword>
<dbReference type="Pfam" id="PF01418">
    <property type="entry name" value="HTH_6"/>
    <property type="match status" value="1"/>
</dbReference>
<dbReference type="Gene3D" id="3.40.50.10490">
    <property type="entry name" value="Glucose-6-phosphate isomerase like protein, domain 1"/>
    <property type="match status" value="1"/>
</dbReference>
<dbReference type="SUPFAM" id="SSF46689">
    <property type="entry name" value="Homeodomain-like"/>
    <property type="match status" value="1"/>
</dbReference>
<evidence type="ECO:0000259" key="4">
    <source>
        <dbReference type="PROSITE" id="PS51071"/>
    </source>
</evidence>
<dbReference type="RefSeq" id="WP_161590518.1">
    <property type="nucleotide sequence ID" value="NZ_RPBY01000002.1"/>
</dbReference>
<dbReference type="GO" id="GO:1901135">
    <property type="term" value="P:carbohydrate derivative metabolic process"/>
    <property type="evidence" value="ECO:0007669"/>
    <property type="project" value="InterPro"/>
</dbReference>
<keyword evidence="2" id="KW-0238">DNA-binding</keyword>
<organism evidence="6 7">
    <name type="scientific">Cronobacter dublinensis</name>
    <dbReference type="NCBI Taxonomy" id="413497"/>
    <lineage>
        <taxon>Bacteria</taxon>
        <taxon>Pseudomonadati</taxon>
        <taxon>Pseudomonadota</taxon>
        <taxon>Gammaproteobacteria</taxon>
        <taxon>Enterobacterales</taxon>
        <taxon>Enterobacteriaceae</taxon>
        <taxon>Cronobacter</taxon>
    </lineage>
</organism>
<protein>
    <submittedName>
        <fullName evidence="6">MurR/RpiR family transcriptional regulator</fullName>
    </submittedName>
</protein>
<dbReference type="PROSITE" id="PS51071">
    <property type="entry name" value="HTH_RPIR"/>
    <property type="match status" value="1"/>
</dbReference>
<dbReference type="Proteomes" id="UP000778262">
    <property type="component" value="Unassembled WGS sequence"/>
</dbReference>
<dbReference type="CDD" id="cd05013">
    <property type="entry name" value="SIS_RpiR"/>
    <property type="match status" value="1"/>
</dbReference>
<evidence type="ECO:0000313" key="7">
    <source>
        <dbReference type="Proteomes" id="UP000778262"/>
    </source>
</evidence>
<dbReference type="PANTHER" id="PTHR30514">
    <property type="entry name" value="GLUCOKINASE"/>
    <property type="match status" value="1"/>
</dbReference>
<evidence type="ECO:0000313" key="6">
    <source>
        <dbReference type="EMBL" id="NCH86876.1"/>
    </source>
</evidence>
<dbReference type="Gene3D" id="1.10.10.10">
    <property type="entry name" value="Winged helix-like DNA-binding domain superfamily/Winged helix DNA-binding domain"/>
    <property type="match status" value="1"/>
</dbReference>
<evidence type="ECO:0000256" key="3">
    <source>
        <dbReference type="ARBA" id="ARBA00023163"/>
    </source>
</evidence>
<proteinExistence type="predicted"/>
<dbReference type="GO" id="GO:0003700">
    <property type="term" value="F:DNA-binding transcription factor activity"/>
    <property type="evidence" value="ECO:0007669"/>
    <property type="project" value="InterPro"/>
</dbReference>
<dbReference type="GO" id="GO:0097367">
    <property type="term" value="F:carbohydrate derivative binding"/>
    <property type="evidence" value="ECO:0007669"/>
    <property type="project" value="InterPro"/>
</dbReference>
<dbReference type="InterPro" id="IPR000281">
    <property type="entry name" value="HTH_RpiR"/>
</dbReference>
<dbReference type="EMBL" id="RPBY01000002">
    <property type="protein sequence ID" value="NCH86876.1"/>
    <property type="molecule type" value="Genomic_DNA"/>
</dbReference>
<feature type="domain" description="HTH rpiR-type" evidence="4">
    <location>
        <begin position="5"/>
        <end position="81"/>
    </location>
</feature>
<evidence type="ECO:0000259" key="5">
    <source>
        <dbReference type="PROSITE" id="PS51464"/>
    </source>
</evidence>
<dbReference type="SUPFAM" id="SSF53697">
    <property type="entry name" value="SIS domain"/>
    <property type="match status" value="1"/>
</dbReference>
<dbReference type="GO" id="GO:0003677">
    <property type="term" value="F:DNA binding"/>
    <property type="evidence" value="ECO:0007669"/>
    <property type="project" value="UniProtKB-KW"/>
</dbReference>
<reference evidence="6" key="1">
    <citation type="submission" date="2018-11" db="EMBL/GenBank/DDBJ databases">
        <title>Genomics analysis of Putative Virulence Factors on Adhesion and Cytotoxicity for Cronobacter spp.</title>
        <authorList>
            <person name="Cui J."/>
        </authorList>
    </citation>
    <scope>NUCLEOTIDE SEQUENCE</scope>
    <source>
        <strain evidence="6">SD69</strain>
    </source>
</reference>
<dbReference type="InterPro" id="IPR001347">
    <property type="entry name" value="SIS_dom"/>
</dbReference>
<dbReference type="PROSITE" id="PS51464">
    <property type="entry name" value="SIS"/>
    <property type="match status" value="1"/>
</dbReference>
<dbReference type="InterPro" id="IPR036388">
    <property type="entry name" value="WH-like_DNA-bd_sf"/>
</dbReference>
<name>A0A9Q4XQG2_9ENTR</name>
<dbReference type="InterPro" id="IPR035472">
    <property type="entry name" value="RpiR-like_SIS"/>
</dbReference>
<keyword evidence="3" id="KW-0804">Transcription</keyword>
<evidence type="ECO:0000256" key="1">
    <source>
        <dbReference type="ARBA" id="ARBA00023015"/>
    </source>
</evidence>
<dbReference type="Pfam" id="PF01380">
    <property type="entry name" value="SIS"/>
    <property type="match status" value="1"/>
</dbReference>
<comment type="caution">
    <text evidence="6">The sequence shown here is derived from an EMBL/GenBank/DDBJ whole genome shotgun (WGS) entry which is preliminary data.</text>
</comment>
<dbReference type="InterPro" id="IPR047640">
    <property type="entry name" value="RpiR-like"/>
</dbReference>
<dbReference type="InterPro" id="IPR046348">
    <property type="entry name" value="SIS_dom_sf"/>
</dbReference>
<evidence type="ECO:0000256" key="2">
    <source>
        <dbReference type="ARBA" id="ARBA00023125"/>
    </source>
</evidence>
<sequence>MSDNENLLLKLRQELSGFSPTQRKLGDYVLSDPARVLYLTITELARESDTSEASVTRLCRTLGCKGYNEFKMALALDVQRGQAPRAQSGDALDALVEESVQALRDTAQLLDRARLEDAARALHQARSVQIYGVAASAIIGEYLHYKLLRLGKPAQLFSDMHRASMNAATLCETDLVVAISSSGSTRDLLHAVKLARKAGAPVLTLSNTPRSPLASISDMQLVAAKPEGPLNAGALNAKVGAMLLVELLTASLIAADSHYSEISQQTASATLPLLL</sequence>
<accession>A0A9Q4XQG2</accession>
<dbReference type="InterPro" id="IPR009057">
    <property type="entry name" value="Homeodomain-like_sf"/>
</dbReference>
<dbReference type="AlphaFoldDB" id="A0A9Q4XQG2"/>
<gene>
    <name evidence="6" type="ORF">EHJ13_05350</name>
</gene>